<comment type="caution">
    <text evidence="1">The sequence shown here is derived from an EMBL/GenBank/DDBJ whole genome shotgun (WGS) entry which is preliminary data.</text>
</comment>
<evidence type="ECO:0000313" key="2">
    <source>
        <dbReference type="Proteomes" id="UP001159363"/>
    </source>
</evidence>
<dbReference type="EMBL" id="JARBHB010000004">
    <property type="protein sequence ID" value="KAJ8884856.1"/>
    <property type="molecule type" value="Genomic_DNA"/>
</dbReference>
<accession>A0ABQ9HL74</accession>
<gene>
    <name evidence="1" type="ORF">PR048_011052</name>
</gene>
<proteinExistence type="predicted"/>
<reference evidence="1 2" key="1">
    <citation type="submission" date="2023-02" db="EMBL/GenBank/DDBJ databases">
        <title>LHISI_Scaffold_Assembly.</title>
        <authorList>
            <person name="Stuart O.P."/>
            <person name="Cleave R."/>
            <person name="Magrath M.J.L."/>
            <person name="Mikheyev A.S."/>
        </authorList>
    </citation>
    <scope>NUCLEOTIDE SEQUENCE [LARGE SCALE GENOMIC DNA]</scope>
    <source>
        <strain evidence="1">Daus_M_001</strain>
        <tissue evidence="1">Leg muscle</tissue>
    </source>
</reference>
<keyword evidence="2" id="KW-1185">Reference proteome</keyword>
<sequence length="91" mass="10409">MVMKSTKSKDGLTHGRGMTKRVISKWILSVPANKMFSRTYCISSDQHIEMGGSRMRRNNEDVITIFEYLCLHSQFPETKRLISITTVLVGD</sequence>
<organism evidence="1 2">
    <name type="scientific">Dryococelus australis</name>
    <dbReference type="NCBI Taxonomy" id="614101"/>
    <lineage>
        <taxon>Eukaryota</taxon>
        <taxon>Metazoa</taxon>
        <taxon>Ecdysozoa</taxon>
        <taxon>Arthropoda</taxon>
        <taxon>Hexapoda</taxon>
        <taxon>Insecta</taxon>
        <taxon>Pterygota</taxon>
        <taxon>Neoptera</taxon>
        <taxon>Polyneoptera</taxon>
        <taxon>Phasmatodea</taxon>
        <taxon>Verophasmatodea</taxon>
        <taxon>Anareolatae</taxon>
        <taxon>Phasmatidae</taxon>
        <taxon>Eurycanthinae</taxon>
        <taxon>Dryococelus</taxon>
    </lineage>
</organism>
<dbReference type="Proteomes" id="UP001159363">
    <property type="component" value="Chromosome X"/>
</dbReference>
<protein>
    <submittedName>
        <fullName evidence="1">Uncharacterized protein</fullName>
    </submittedName>
</protein>
<evidence type="ECO:0000313" key="1">
    <source>
        <dbReference type="EMBL" id="KAJ8884856.1"/>
    </source>
</evidence>
<name>A0ABQ9HL74_9NEOP</name>